<sequence>MQNLLDGNGWVYNLASPTSNAVSAPLYTLALALISLVVGSVELASTLLFVFTTAASEYLAFAILHKNSMTLGGLVAICLMIINPWLLVTQGLETSAFVCLLLLSVLLLADRRHAAVGFVLVAATLVRGDGAVLVAVVFFLLWIQTKHFPWRLGKTRSDRTAGVGSQPGRPDRRPWSFRSAVRTNISRSRSFLRNSRVRNSRCDTMMTTPT</sequence>
<organism evidence="3 4">
    <name type="scientific">Pseudonocardia nematodicida</name>
    <dbReference type="NCBI Taxonomy" id="1206997"/>
    <lineage>
        <taxon>Bacteria</taxon>
        <taxon>Bacillati</taxon>
        <taxon>Actinomycetota</taxon>
        <taxon>Actinomycetes</taxon>
        <taxon>Pseudonocardiales</taxon>
        <taxon>Pseudonocardiaceae</taxon>
        <taxon>Pseudonocardia</taxon>
    </lineage>
</organism>
<keyword evidence="2" id="KW-0812">Transmembrane</keyword>
<feature type="transmembrane region" description="Helical" evidence="2">
    <location>
        <begin position="58"/>
        <end position="82"/>
    </location>
</feature>
<dbReference type="RefSeq" id="WP_349296141.1">
    <property type="nucleotide sequence ID" value="NZ_JBEDNQ010000001.1"/>
</dbReference>
<evidence type="ECO:0000313" key="3">
    <source>
        <dbReference type="EMBL" id="MEQ3549050.1"/>
    </source>
</evidence>
<feature type="transmembrane region" description="Helical" evidence="2">
    <location>
        <begin position="26"/>
        <end position="51"/>
    </location>
</feature>
<evidence type="ECO:0000256" key="2">
    <source>
        <dbReference type="SAM" id="Phobius"/>
    </source>
</evidence>
<feature type="region of interest" description="Disordered" evidence="1">
    <location>
        <begin position="156"/>
        <end position="175"/>
    </location>
</feature>
<evidence type="ECO:0008006" key="5">
    <source>
        <dbReference type="Google" id="ProtNLM"/>
    </source>
</evidence>
<keyword evidence="2" id="KW-0472">Membrane</keyword>
<keyword evidence="2" id="KW-1133">Transmembrane helix</keyword>
<proteinExistence type="predicted"/>
<comment type="caution">
    <text evidence="3">The sequence shown here is derived from an EMBL/GenBank/DDBJ whole genome shotgun (WGS) entry which is preliminary data.</text>
</comment>
<feature type="transmembrane region" description="Helical" evidence="2">
    <location>
        <begin position="116"/>
        <end position="143"/>
    </location>
</feature>
<feature type="transmembrane region" description="Helical" evidence="2">
    <location>
        <begin position="88"/>
        <end position="109"/>
    </location>
</feature>
<reference evidence="3 4" key="1">
    <citation type="submission" date="2024-03" db="EMBL/GenBank/DDBJ databases">
        <title>Draft genome sequence of Pseudonocardia nematodicida JCM 31783.</title>
        <authorList>
            <person name="Butdee W."/>
            <person name="Duangmal K."/>
        </authorList>
    </citation>
    <scope>NUCLEOTIDE SEQUENCE [LARGE SCALE GENOMIC DNA]</scope>
    <source>
        <strain evidence="3 4">JCM 31783</strain>
    </source>
</reference>
<keyword evidence="4" id="KW-1185">Reference proteome</keyword>
<dbReference type="EMBL" id="JBEDNQ010000001">
    <property type="protein sequence ID" value="MEQ3549050.1"/>
    <property type="molecule type" value="Genomic_DNA"/>
</dbReference>
<gene>
    <name evidence="3" type="ORF">WIS52_01090</name>
</gene>
<protein>
    <recommendedName>
        <fullName evidence="5">Glycosyltransferase RgtA/B/C/D-like domain-containing protein</fullName>
    </recommendedName>
</protein>
<dbReference type="Proteomes" id="UP001494902">
    <property type="component" value="Unassembled WGS sequence"/>
</dbReference>
<evidence type="ECO:0000256" key="1">
    <source>
        <dbReference type="SAM" id="MobiDB-lite"/>
    </source>
</evidence>
<name>A0ABV1K3M6_9PSEU</name>
<evidence type="ECO:0000313" key="4">
    <source>
        <dbReference type="Proteomes" id="UP001494902"/>
    </source>
</evidence>
<accession>A0ABV1K3M6</accession>